<dbReference type="GO" id="GO:0005829">
    <property type="term" value="C:cytosol"/>
    <property type="evidence" value="ECO:0007669"/>
    <property type="project" value="TreeGrafter"/>
</dbReference>
<accession>A0A9D1P9F6</accession>
<keyword evidence="1" id="KW-0963">Cytoplasm</keyword>
<evidence type="ECO:0000256" key="9">
    <source>
        <dbReference type="ARBA" id="ARBA00023264"/>
    </source>
</evidence>
<sequence length="455" mass="50486">MGYSIAYDADSRLTISGLACDCPCEHNEPTQDIYVGNGILENLPRYIRKRALGTHCVLVADNNTWEIAGKRAAALLRADGFTVVECVIRREGVMDPDETAVGEVLLSLQPDTEFLVSVGSGSITDTVRVNAKRANLPMVCIGTAPSMDGYTSVVCPLLLRGVKIHRAGNCPDIILCDIDILKTAPLSMVASGVGDVLGKYIAKADWIVGNIVNDEPYCPTCGQIVTDAVNQLVENAEEIRSKSDKGIRILIEALLLAGMTIMIIGNTRAVASVEHNIAHYWEMMQLSHHKKPPQHGDSVGVATLLVWPIFTRFAQEGLPVLDLEAIRAKRISREARTKWMLYAYGEEAGNAIMRDNEGDFLSWEEQKRRIERTQARFDEIRACIEALPPFERVRATLQTLGAPLTPQDCGIDRELLNLSMQCAKDYRTRYTLFKTLDECGLLEEYLKDYPVDWKA</sequence>
<keyword evidence="9" id="KW-1208">Phospholipid metabolism</keyword>
<evidence type="ECO:0000313" key="10">
    <source>
        <dbReference type="EMBL" id="HIV28950.1"/>
    </source>
</evidence>
<evidence type="ECO:0000256" key="8">
    <source>
        <dbReference type="ARBA" id="ARBA00023209"/>
    </source>
</evidence>
<dbReference type="GO" id="GO:0016614">
    <property type="term" value="F:oxidoreductase activity, acting on CH-OH group of donors"/>
    <property type="evidence" value="ECO:0007669"/>
    <property type="project" value="InterPro"/>
</dbReference>
<organism evidence="10 11">
    <name type="scientific">Candidatus Ornithocaccomicrobium faecavium</name>
    <dbReference type="NCBI Taxonomy" id="2840890"/>
    <lineage>
        <taxon>Bacteria</taxon>
        <taxon>Bacillati</taxon>
        <taxon>Bacillota</taxon>
        <taxon>Clostridia</taxon>
        <taxon>Candidatus Ornithocaccomicrobium</taxon>
    </lineage>
</organism>
<keyword evidence="5" id="KW-0560">Oxidoreductase</keyword>
<dbReference type="InterPro" id="IPR016205">
    <property type="entry name" value="Glycerol_DH"/>
</dbReference>
<dbReference type="PANTHER" id="PTHR43616:SF5">
    <property type="entry name" value="GLYCEROL DEHYDROGENASE 1"/>
    <property type="match status" value="1"/>
</dbReference>
<reference evidence="10" key="1">
    <citation type="submission" date="2020-10" db="EMBL/GenBank/DDBJ databases">
        <authorList>
            <person name="Gilroy R."/>
        </authorList>
    </citation>
    <scope>NUCLEOTIDE SEQUENCE</scope>
    <source>
        <strain evidence="10">CHK183-6373</strain>
    </source>
</reference>
<dbReference type="Gene3D" id="3.40.50.1970">
    <property type="match status" value="1"/>
</dbReference>
<evidence type="ECO:0000256" key="7">
    <source>
        <dbReference type="ARBA" id="ARBA00023098"/>
    </source>
</evidence>
<evidence type="ECO:0000256" key="6">
    <source>
        <dbReference type="ARBA" id="ARBA00023027"/>
    </source>
</evidence>
<keyword evidence="8" id="KW-0594">Phospholipid biosynthesis</keyword>
<keyword evidence="6" id="KW-0520">NAD</keyword>
<dbReference type="GO" id="GO:0008654">
    <property type="term" value="P:phospholipid biosynthetic process"/>
    <property type="evidence" value="ECO:0007669"/>
    <property type="project" value="UniProtKB-KW"/>
</dbReference>
<dbReference type="PANTHER" id="PTHR43616">
    <property type="entry name" value="GLYCEROL DEHYDROGENASE"/>
    <property type="match status" value="1"/>
</dbReference>
<evidence type="ECO:0000256" key="4">
    <source>
        <dbReference type="ARBA" id="ARBA00022857"/>
    </source>
</evidence>
<evidence type="ECO:0000256" key="3">
    <source>
        <dbReference type="ARBA" id="ARBA00022723"/>
    </source>
</evidence>
<evidence type="ECO:0000256" key="1">
    <source>
        <dbReference type="ARBA" id="ARBA00022490"/>
    </source>
</evidence>
<proteinExistence type="predicted"/>
<keyword evidence="4" id="KW-0521">NADP</keyword>
<reference evidence="10" key="2">
    <citation type="journal article" date="2021" name="PeerJ">
        <title>Extensive microbial diversity within the chicken gut microbiome revealed by metagenomics and culture.</title>
        <authorList>
            <person name="Gilroy R."/>
            <person name="Ravi A."/>
            <person name="Getino M."/>
            <person name="Pursley I."/>
            <person name="Horton D.L."/>
            <person name="Alikhan N.F."/>
            <person name="Baker D."/>
            <person name="Gharbi K."/>
            <person name="Hall N."/>
            <person name="Watson M."/>
            <person name="Adriaenssens E.M."/>
            <person name="Foster-Nyarko E."/>
            <person name="Jarju S."/>
            <person name="Secka A."/>
            <person name="Antonio M."/>
            <person name="Oren A."/>
            <person name="Chaudhuri R.R."/>
            <person name="La Ragione R."/>
            <person name="Hildebrand F."/>
            <person name="Pallen M.J."/>
        </authorList>
    </citation>
    <scope>NUCLEOTIDE SEQUENCE</scope>
    <source>
        <strain evidence="10">CHK183-6373</strain>
    </source>
</reference>
<name>A0A9D1P9F6_9FIRM</name>
<dbReference type="GO" id="GO:0046872">
    <property type="term" value="F:metal ion binding"/>
    <property type="evidence" value="ECO:0007669"/>
    <property type="project" value="UniProtKB-KW"/>
</dbReference>
<dbReference type="EMBL" id="DVOT01000245">
    <property type="protein sequence ID" value="HIV28950.1"/>
    <property type="molecule type" value="Genomic_DNA"/>
</dbReference>
<dbReference type="Proteomes" id="UP000886884">
    <property type="component" value="Unassembled WGS sequence"/>
</dbReference>
<dbReference type="CDD" id="cd08175">
    <property type="entry name" value="G1PDH"/>
    <property type="match status" value="1"/>
</dbReference>
<keyword evidence="2" id="KW-0444">Lipid biosynthesis</keyword>
<gene>
    <name evidence="10" type="ORF">IAA64_13390</name>
</gene>
<evidence type="ECO:0000256" key="2">
    <source>
        <dbReference type="ARBA" id="ARBA00022516"/>
    </source>
</evidence>
<dbReference type="Pfam" id="PF13685">
    <property type="entry name" value="Fe-ADH_2"/>
    <property type="match status" value="1"/>
</dbReference>
<dbReference type="InterPro" id="IPR032837">
    <property type="entry name" value="G1PDH"/>
</dbReference>
<comment type="caution">
    <text evidence="10">The sequence shown here is derived from an EMBL/GenBank/DDBJ whole genome shotgun (WGS) entry which is preliminary data.</text>
</comment>
<dbReference type="SUPFAM" id="SSF56796">
    <property type="entry name" value="Dehydroquinate synthase-like"/>
    <property type="match status" value="1"/>
</dbReference>
<keyword evidence="3" id="KW-0479">Metal-binding</keyword>
<keyword evidence="7" id="KW-0443">Lipid metabolism</keyword>
<evidence type="ECO:0000313" key="11">
    <source>
        <dbReference type="Proteomes" id="UP000886884"/>
    </source>
</evidence>
<evidence type="ECO:0000256" key="5">
    <source>
        <dbReference type="ARBA" id="ARBA00023002"/>
    </source>
</evidence>
<dbReference type="Gene3D" id="1.20.1090.10">
    <property type="entry name" value="Dehydroquinate synthase-like - alpha domain"/>
    <property type="match status" value="1"/>
</dbReference>
<dbReference type="AlphaFoldDB" id="A0A9D1P9F6"/>
<protein>
    <submittedName>
        <fullName evidence="10">Sn-glycerol-1-phosphate dehydrogenase</fullName>
    </submittedName>
</protein>